<feature type="transmembrane region" description="Helical" evidence="1">
    <location>
        <begin position="12"/>
        <end position="32"/>
    </location>
</feature>
<proteinExistence type="predicted"/>
<keyword evidence="1" id="KW-1133">Transmembrane helix</keyword>
<organism evidence="2 3">
    <name type="scientific">Nocardioides marmoriginsengisoli</name>
    <dbReference type="NCBI Taxonomy" id="661483"/>
    <lineage>
        <taxon>Bacteria</taxon>
        <taxon>Bacillati</taxon>
        <taxon>Actinomycetota</taxon>
        <taxon>Actinomycetes</taxon>
        <taxon>Propionibacteriales</taxon>
        <taxon>Nocardioidaceae</taxon>
        <taxon>Nocardioides</taxon>
    </lineage>
</organism>
<accession>A0A3N0C901</accession>
<dbReference type="RefSeq" id="WP_123229638.1">
    <property type="nucleotide sequence ID" value="NZ_RJSE01000016.1"/>
</dbReference>
<keyword evidence="3" id="KW-1185">Reference proteome</keyword>
<keyword evidence="1" id="KW-0812">Transmembrane</keyword>
<dbReference type="EMBL" id="RJSE01000016">
    <property type="protein sequence ID" value="RNL59937.1"/>
    <property type="molecule type" value="Genomic_DNA"/>
</dbReference>
<dbReference type="Proteomes" id="UP000267128">
    <property type="component" value="Unassembled WGS sequence"/>
</dbReference>
<dbReference type="AlphaFoldDB" id="A0A3N0C901"/>
<sequence>MADPVEKPTDRRAVAAAGVLVLVVGIVVLATVEETMHGLQRMFLVGGIALAGCWAMLAAVTTEAGRATVRGLTLGVVLGLLPVGFIGMVISLID</sequence>
<name>A0A3N0C901_9ACTN</name>
<reference evidence="2 3" key="1">
    <citation type="submission" date="2018-11" db="EMBL/GenBank/DDBJ databases">
        <authorList>
            <person name="Li F."/>
        </authorList>
    </citation>
    <scope>NUCLEOTIDE SEQUENCE [LARGE SCALE GENOMIC DNA]</scope>
    <source>
        <strain evidence="2 3">Gsoil 097</strain>
    </source>
</reference>
<evidence type="ECO:0000256" key="1">
    <source>
        <dbReference type="SAM" id="Phobius"/>
    </source>
</evidence>
<feature type="transmembrane region" description="Helical" evidence="1">
    <location>
        <begin position="38"/>
        <end position="60"/>
    </location>
</feature>
<evidence type="ECO:0000313" key="2">
    <source>
        <dbReference type="EMBL" id="RNL59937.1"/>
    </source>
</evidence>
<protein>
    <submittedName>
        <fullName evidence="2">Uncharacterized protein</fullName>
    </submittedName>
</protein>
<feature type="transmembrane region" description="Helical" evidence="1">
    <location>
        <begin position="72"/>
        <end position="93"/>
    </location>
</feature>
<comment type="caution">
    <text evidence="2">The sequence shown here is derived from an EMBL/GenBank/DDBJ whole genome shotgun (WGS) entry which is preliminary data.</text>
</comment>
<keyword evidence="1" id="KW-0472">Membrane</keyword>
<evidence type="ECO:0000313" key="3">
    <source>
        <dbReference type="Proteomes" id="UP000267128"/>
    </source>
</evidence>
<gene>
    <name evidence="2" type="ORF">EFK50_21350</name>
</gene>